<dbReference type="InterPro" id="IPR009061">
    <property type="entry name" value="DNA-bd_dom_put_sf"/>
</dbReference>
<keyword evidence="3" id="KW-1185">Reference proteome</keyword>
<reference evidence="3" key="1">
    <citation type="journal article" date="2019" name="Int. J. Syst. Evol. Microbiol.">
        <title>The Global Catalogue of Microorganisms (GCM) 10K type strain sequencing project: providing services to taxonomists for standard genome sequencing and annotation.</title>
        <authorList>
            <consortium name="The Broad Institute Genomics Platform"/>
            <consortium name="The Broad Institute Genome Sequencing Center for Infectious Disease"/>
            <person name="Wu L."/>
            <person name="Ma J."/>
        </authorList>
    </citation>
    <scope>NUCLEOTIDE SEQUENCE [LARGE SCALE GENOMIC DNA]</scope>
    <source>
        <strain evidence="3">KACC 11904</strain>
    </source>
</reference>
<dbReference type="Proteomes" id="UP001596044">
    <property type="component" value="Unassembled WGS sequence"/>
</dbReference>
<dbReference type="EMBL" id="JBHSMJ010000042">
    <property type="protein sequence ID" value="MFC5452181.1"/>
    <property type="molecule type" value="Genomic_DNA"/>
</dbReference>
<evidence type="ECO:0000259" key="1">
    <source>
        <dbReference type="Pfam" id="PF12728"/>
    </source>
</evidence>
<feature type="domain" description="Helix-turn-helix" evidence="1">
    <location>
        <begin position="50"/>
        <end position="98"/>
    </location>
</feature>
<dbReference type="InterPro" id="IPR041657">
    <property type="entry name" value="HTH_17"/>
</dbReference>
<dbReference type="Pfam" id="PF12728">
    <property type="entry name" value="HTH_17"/>
    <property type="match status" value="1"/>
</dbReference>
<name>A0ABW0KHF2_9BACL</name>
<dbReference type="InterPro" id="IPR010093">
    <property type="entry name" value="SinI_DNA-bd"/>
</dbReference>
<proteinExistence type="predicted"/>
<protein>
    <submittedName>
        <fullName evidence="2">Helix-turn-helix domain-containing protein</fullName>
    </submittedName>
</protein>
<sequence>MLVDKKLRQTLLEILIAWEMELLEKNDTPCELITSKVENNDGKMPTKVILSVKELSVYLGISQDCLYAMVRENQIPFIRVRRRILFYKESIDAWLKKQQP</sequence>
<dbReference type="SUPFAM" id="SSF46955">
    <property type="entry name" value="Putative DNA-binding domain"/>
    <property type="match status" value="1"/>
</dbReference>
<accession>A0ABW0KHF2</accession>
<comment type="caution">
    <text evidence="2">The sequence shown here is derived from an EMBL/GenBank/DDBJ whole genome shotgun (WGS) entry which is preliminary data.</text>
</comment>
<evidence type="ECO:0000313" key="2">
    <source>
        <dbReference type="EMBL" id="MFC5452181.1"/>
    </source>
</evidence>
<evidence type="ECO:0000313" key="3">
    <source>
        <dbReference type="Proteomes" id="UP001596044"/>
    </source>
</evidence>
<dbReference type="NCBIfam" id="TIGR01764">
    <property type="entry name" value="excise"/>
    <property type="match status" value="1"/>
</dbReference>
<gene>
    <name evidence="2" type="ORF">ACFPOG_28640</name>
</gene>
<organism evidence="2 3">
    <name type="scientific">Paenibacillus aestuarii</name>
    <dbReference type="NCBI Taxonomy" id="516965"/>
    <lineage>
        <taxon>Bacteria</taxon>
        <taxon>Bacillati</taxon>
        <taxon>Bacillota</taxon>
        <taxon>Bacilli</taxon>
        <taxon>Bacillales</taxon>
        <taxon>Paenibacillaceae</taxon>
        <taxon>Paenibacillus</taxon>
    </lineage>
</organism>
<dbReference type="RefSeq" id="WP_333742436.1">
    <property type="nucleotide sequence ID" value="NZ_JAQFVF010000005.1"/>
</dbReference>